<accession>A0A6G1DA36</accession>
<gene>
    <name evidence="2" type="ORF">E2562_038080</name>
</gene>
<feature type="compositionally biased region" description="Basic and acidic residues" evidence="1">
    <location>
        <begin position="44"/>
        <end position="64"/>
    </location>
</feature>
<reference evidence="2 3" key="1">
    <citation type="submission" date="2019-11" db="EMBL/GenBank/DDBJ databases">
        <title>Whole genome sequence of Oryza granulata.</title>
        <authorList>
            <person name="Li W."/>
        </authorList>
    </citation>
    <scope>NUCLEOTIDE SEQUENCE [LARGE SCALE GENOMIC DNA]</scope>
    <source>
        <strain evidence="3">cv. Menghai</strain>
        <tissue evidence="2">Leaf</tissue>
    </source>
</reference>
<evidence type="ECO:0000313" key="2">
    <source>
        <dbReference type="EMBL" id="KAF0909588.1"/>
    </source>
</evidence>
<feature type="compositionally biased region" description="Basic and acidic residues" evidence="1">
    <location>
        <begin position="74"/>
        <end position="84"/>
    </location>
</feature>
<dbReference type="Proteomes" id="UP000479710">
    <property type="component" value="Unassembled WGS sequence"/>
</dbReference>
<proteinExistence type="predicted"/>
<evidence type="ECO:0000313" key="3">
    <source>
        <dbReference type="Proteomes" id="UP000479710"/>
    </source>
</evidence>
<name>A0A6G1DA36_9ORYZ</name>
<comment type="caution">
    <text evidence="2">The sequence shown here is derived from an EMBL/GenBank/DDBJ whole genome shotgun (WGS) entry which is preliminary data.</text>
</comment>
<dbReference type="EMBL" id="SPHZ02000007">
    <property type="protein sequence ID" value="KAF0909588.1"/>
    <property type="molecule type" value="Genomic_DNA"/>
</dbReference>
<evidence type="ECO:0000256" key="1">
    <source>
        <dbReference type="SAM" id="MobiDB-lite"/>
    </source>
</evidence>
<feature type="region of interest" description="Disordered" evidence="1">
    <location>
        <begin position="26"/>
        <end position="85"/>
    </location>
</feature>
<sequence>MEWERKKQVEEDRRLVEIIQKQERKVNKLSTSSKELQCEALQDGGEKKNKDKLQKDKDDKRQGEEETGQTFDKVGSEDKLETGKGKAITKCKLQTSGQNDGGLMDIEQIIDDSFDEEEEDGKVQLEGSEDFLDSQESDNSFARAVGMSFSSVDKMEGMETRRVCLRLKEKKDKKALDLAIGRKEAQNSFINRGDNLIPSFL</sequence>
<keyword evidence="3" id="KW-1185">Reference proteome</keyword>
<organism evidence="2 3">
    <name type="scientific">Oryza meyeriana var. granulata</name>
    <dbReference type="NCBI Taxonomy" id="110450"/>
    <lineage>
        <taxon>Eukaryota</taxon>
        <taxon>Viridiplantae</taxon>
        <taxon>Streptophyta</taxon>
        <taxon>Embryophyta</taxon>
        <taxon>Tracheophyta</taxon>
        <taxon>Spermatophyta</taxon>
        <taxon>Magnoliopsida</taxon>
        <taxon>Liliopsida</taxon>
        <taxon>Poales</taxon>
        <taxon>Poaceae</taxon>
        <taxon>BOP clade</taxon>
        <taxon>Oryzoideae</taxon>
        <taxon>Oryzeae</taxon>
        <taxon>Oryzinae</taxon>
        <taxon>Oryza</taxon>
        <taxon>Oryza meyeriana</taxon>
    </lineage>
</organism>
<dbReference type="AlphaFoldDB" id="A0A6G1DA36"/>
<protein>
    <submittedName>
        <fullName evidence="2">Uncharacterized protein</fullName>
    </submittedName>
</protein>